<feature type="compositionally biased region" description="Low complexity" evidence="1">
    <location>
        <begin position="234"/>
        <end position="251"/>
    </location>
</feature>
<comment type="caution">
    <text evidence="3">The sequence shown here is derived from an EMBL/GenBank/DDBJ whole genome shotgun (WGS) entry which is preliminary data.</text>
</comment>
<keyword evidence="4" id="KW-1185">Reference proteome</keyword>
<protein>
    <submittedName>
        <fullName evidence="3">Uncharacterized protein</fullName>
    </submittedName>
</protein>
<evidence type="ECO:0000256" key="2">
    <source>
        <dbReference type="SAM" id="Phobius"/>
    </source>
</evidence>
<evidence type="ECO:0000256" key="1">
    <source>
        <dbReference type="SAM" id="MobiDB-lite"/>
    </source>
</evidence>
<name>A0ABQ5LVM1_9RHOB</name>
<feature type="region of interest" description="Disordered" evidence="1">
    <location>
        <begin position="213"/>
        <end position="256"/>
    </location>
</feature>
<reference evidence="3" key="1">
    <citation type="journal article" date="2023" name="Int. J. Syst. Evol. Microbiol.">
        <title>Sinisalibacter aestuarii sp. nov., isolated from estuarine sediment of the Arakawa River.</title>
        <authorList>
            <person name="Arafat S.T."/>
            <person name="Hirano S."/>
            <person name="Sato A."/>
            <person name="Takeuchi K."/>
            <person name="Yasuda T."/>
            <person name="Terahara T."/>
            <person name="Hamada M."/>
            <person name="Kobayashi T."/>
        </authorList>
    </citation>
    <scope>NUCLEOTIDE SEQUENCE</scope>
    <source>
        <strain evidence="3">B-399</strain>
    </source>
</reference>
<keyword evidence="2" id="KW-1133">Transmembrane helix</keyword>
<gene>
    <name evidence="3" type="ORF">STA1M1_28910</name>
</gene>
<proteinExistence type="predicted"/>
<dbReference type="EMBL" id="BROH01000009">
    <property type="protein sequence ID" value="GKY89022.1"/>
    <property type="molecule type" value="Genomic_DNA"/>
</dbReference>
<keyword evidence="2" id="KW-0472">Membrane</keyword>
<organism evidence="3 4">
    <name type="scientific">Sinisalibacter aestuarii</name>
    <dbReference type="NCBI Taxonomy" id="2949426"/>
    <lineage>
        <taxon>Bacteria</taxon>
        <taxon>Pseudomonadati</taxon>
        <taxon>Pseudomonadota</taxon>
        <taxon>Alphaproteobacteria</taxon>
        <taxon>Rhodobacterales</taxon>
        <taxon>Roseobacteraceae</taxon>
        <taxon>Sinisalibacter</taxon>
    </lineage>
</organism>
<accession>A0ABQ5LVM1</accession>
<evidence type="ECO:0000313" key="3">
    <source>
        <dbReference type="EMBL" id="GKY89022.1"/>
    </source>
</evidence>
<keyword evidence="2" id="KW-0812">Transmembrane</keyword>
<sequence>MTGLARSTITALFYAEQKELDFHDLASKLASAMLHASEGGLEIRTEYDDVIIFDQADVRIGLAYGRLASDFPEVLAAQGCDECFIVSVGERPDGIGRADHAEICARMAAQIESRYPADGEVVLESDAAFNETTFDDLLDETVAAFLETTEPEAPVQPARAEIFGPDDEAEHAAPAHLKLVARDEPPRQRGAEAFEPVPEDWVPSDLIARYDREQAQRGAPRAAMRYEPPRRRPTAAANTPGAPARATAAARPRGERAAAAFSRLRPQPTHAAAAADHMGAKTLARAGIHIGGLEPETGSIFPPIAAAHAAPLVHRGAINALNVAVMAFSLPMGAFLMTLALLGRESLVMSSRVTAATGAGIGVTQSDTALQILQSFIS</sequence>
<feature type="transmembrane region" description="Helical" evidence="2">
    <location>
        <begin position="320"/>
        <end position="342"/>
    </location>
</feature>
<evidence type="ECO:0000313" key="4">
    <source>
        <dbReference type="Proteomes" id="UP001144205"/>
    </source>
</evidence>
<dbReference type="Proteomes" id="UP001144205">
    <property type="component" value="Unassembled WGS sequence"/>
</dbReference>